<name>A0AAN9BH48_9CAEN</name>
<dbReference type="InterPro" id="IPR007577">
    <property type="entry name" value="GlycoTrfase_DXD_sugar-bd_CS"/>
</dbReference>
<dbReference type="Proteomes" id="UP001374579">
    <property type="component" value="Unassembled WGS sequence"/>
</dbReference>
<dbReference type="AlphaFoldDB" id="A0AAN9BH48"/>
<protein>
    <submittedName>
        <fullName evidence="2">Uncharacterized protein</fullName>
    </submittedName>
</protein>
<feature type="signal peptide" evidence="1">
    <location>
        <begin position="1"/>
        <end position="29"/>
    </location>
</feature>
<organism evidence="2 3">
    <name type="scientific">Littorina saxatilis</name>
    <dbReference type="NCBI Taxonomy" id="31220"/>
    <lineage>
        <taxon>Eukaryota</taxon>
        <taxon>Metazoa</taxon>
        <taxon>Spiralia</taxon>
        <taxon>Lophotrochozoa</taxon>
        <taxon>Mollusca</taxon>
        <taxon>Gastropoda</taxon>
        <taxon>Caenogastropoda</taxon>
        <taxon>Littorinimorpha</taxon>
        <taxon>Littorinoidea</taxon>
        <taxon>Littorinidae</taxon>
        <taxon>Littorina</taxon>
    </lineage>
</organism>
<dbReference type="PANTHER" id="PTHR46830:SF1">
    <property type="entry name" value="ALPHA-1,4-N-ACETYLGLUCOSAMINYLTRANSFERASE"/>
    <property type="match status" value="1"/>
</dbReference>
<evidence type="ECO:0000313" key="3">
    <source>
        <dbReference type="Proteomes" id="UP001374579"/>
    </source>
</evidence>
<keyword evidence="3" id="KW-1185">Reference proteome</keyword>
<proteinExistence type="predicted"/>
<evidence type="ECO:0000256" key="1">
    <source>
        <dbReference type="SAM" id="SignalP"/>
    </source>
</evidence>
<evidence type="ECO:0000313" key="2">
    <source>
        <dbReference type="EMBL" id="KAK7106106.1"/>
    </source>
</evidence>
<dbReference type="Pfam" id="PF04488">
    <property type="entry name" value="Gly_transf_sug"/>
    <property type="match status" value="1"/>
</dbReference>
<dbReference type="PANTHER" id="PTHR46830">
    <property type="entry name" value="TRANSFERASE, PUTATIVE-RELATED"/>
    <property type="match status" value="1"/>
</dbReference>
<feature type="chain" id="PRO_5042894890" evidence="1">
    <location>
        <begin position="30"/>
        <end position="548"/>
    </location>
</feature>
<keyword evidence="1" id="KW-0732">Signal</keyword>
<dbReference type="SUPFAM" id="SSF53448">
    <property type="entry name" value="Nucleotide-diphospho-sugar transferases"/>
    <property type="match status" value="1"/>
</dbReference>
<reference evidence="2 3" key="1">
    <citation type="submission" date="2024-02" db="EMBL/GenBank/DDBJ databases">
        <title>Chromosome-scale genome assembly of the rough periwinkle Littorina saxatilis.</title>
        <authorList>
            <person name="De Jode A."/>
            <person name="Faria R."/>
            <person name="Formenti G."/>
            <person name="Sims Y."/>
            <person name="Smith T.P."/>
            <person name="Tracey A."/>
            <person name="Wood J.M.D."/>
            <person name="Zagrodzka Z.B."/>
            <person name="Johannesson K."/>
            <person name="Butlin R.K."/>
            <person name="Leder E.H."/>
        </authorList>
    </citation>
    <scope>NUCLEOTIDE SEQUENCE [LARGE SCALE GENOMIC DNA]</scope>
    <source>
        <strain evidence="2">Snail1</strain>
        <tissue evidence="2">Muscle</tissue>
    </source>
</reference>
<comment type="caution">
    <text evidence="2">The sequence shown here is derived from an EMBL/GenBank/DDBJ whole genome shotgun (WGS) entry which is preliminary data.</text>
</comment>
<dbReference type="InterPro" id="IPR029044">
    <property type="entry name" value="Nucleotide-diphossugar_trans"/>
</dbReference>
<dbReference type="EMBL" id="JBAMIC010000007">
    <property type="protein sequence ID" value="KAK7106106.1"/>
    <property type="molecule type" value="Genomic_DNA"/>
</dbReference>
<dbReference type="Gene3D" id="3.90.550.20">
    <property type="match status" value="1"/>
</dbReference>
<gene>
    <name evidence="2" type="ORF">V1264_017402</name>
</gene>
<accession>A0AAN9BH48</accession>
<sequence length="548" mass="62498">MRSPCRKQKGVLLALLFVLSLLLWFVNIGQQVCQQFQPFTASRSTRDLLWQEPWPERQIHDTDPPSGVTIVHYVWSGRKRKFVFRDCLSLLSVVRVLQPLKIIFHYSTMPQTDSYHSWLLELKSSIPGLEFKQANFGSSDLMDIAFEILPPEGGVVIGNGAVLSRPPPHPAVTPISLFSATFASDPSQGIVFASKSLKELPASDLNKAKSASKKQCVHVDAYDSDLRLVSHAHCVIMASDVLPRDIYAEKTPSAELAQWIFYGRRALQVAKQDFRNPIPRISHYVILDGGKDVSSELRFPHFLNILSALYVGGFERVYLHAETAPRGHWWEELAGENVTVVKADRPRSVYQTEVKVIQHVSDVLRAEILYKYGGAYQDFDVTWTKRVPDWLLAYPTVIDLEVEYNKASSDWPDIFNNGVILSRRHAPWLRHFLESMRDYRDDDWAYNSLRMSYRTFEHYPDTVYIDKYLQVMCGETVCHPSWGVSYDTKVLPLSAPFPLRQEARSFHLGRPRPQASLASLDSVKHPHDVFADIGRMVLEKSGRKNLLG</sequence>